<dbReference type="Gene3D" id="1.10.510.10">
    <property type="entry name" value="Transferase(Phosphotransferase) domain 1"/>
    <property type="match status" value="1"/>
</dbReference>
<feature type="domain" description="Protein kinase" evidence="2">
    <location>
        <begin position="1"/>
        <end position="122"/>
    </location>
</feature>
<dbReference type="InterPro" id="IPR001245">
    <property type="entry name" value="Ser-Thr/Tyr_kinase_cat_dom"/>
</dbReference>
<feature type="region of interest" description="Disordered" evidence="1">
    <location>
        <begin position="1"/>
        <end position="39"/>
    </location>
</feature>
<sequence>MPGEDQHGLPNQTSIVSKAREEAEESKRWSAPETVNKETDVDEKKVLVFRLGLVLWEIETGQVPFRELDAVNAQRQIGTGIVPKMENIENSELVDLLTRCLSFQPDDRPSLDDVGKSLSEVFGDGKGNALSKNAVEIHIKVDQ</sequence>
<evidence type="ECO:0000256" key="1">
    <source>
        <dbReference type="SAM" id="MobiDB-lite"/>
    </source>
</evidence>
<reference evidence="3 4" key="1">
    <citation type="journal article" date="2022" name="bioRxiv">
        <title>Genomics of Preaxostyla Flagellates Illuminates Evolutionary Transitions and the Path Towards Mitochondrial Loss.</title>
        <authorList>
            <person name="Novak L.V.F."/>
            <person name="Treitli S.C."/>
            <person name="Pyrih J."/>
            <person name="Halakuc P."/>
            <person name="Pipaliya S.V."/>
            <person name="Vacek V."/>
            <person name="Brzon O."/>
            <person name="Soukal P."/>
            <person name="Eme L."/>
            <person name="Dacks J.B."/>
            <person name="Karnkowska A."/>
            <person name="Elias M."/>
            <person name="Hampl V."/>
        </authorList>
    </citation>
    <scope>NUCLEOTIDE SEQUENCE [LARGE SCALE GENOMIC DNA]</scope>
    <source>
        <strain evidence="3">NAU3</strain>
        <tissue evidence="3">Gut</tissue>
    </source>
</reference>
<feature type="compositionally biased region" description="Basic and acidic residues" evidence="1">
    <location>
        <begin position="18"/>
        <end position="39"/>
    </location>
</feature>
<comment type="caution">
    <text evidence="3">The sequence shown here is derived from an EMBL/GenBank/DDBJ whole genome shotgun (WGS) entry which is preliminary data.</text>
</comment>
<dbReference type="InterPro" id="IPR050167">
    <property type="entry name" value="Ser_Thr_protein_kinase"/>
</dbReference>
<dbReference type="Proteomes" id="UP001281761">
    <property type="component" value="Unassembled WGS sequence"/>
</dbReference>
<name>A0ABQ9XSB7_9EUKA</name>
<accession>A0ABQ9XSB7</accession>
<evidence type="ECO:0000313" key="4">
    <source>
        <dbReference type="Proteomes" id="UP001281761"/>
    </source>
</evidence>
<evidence type="ECO:0000259" key="2">
    <source>
        <dbReference type="PROSITE" id="PS50011"/>
    </source>
</evidence>
<dbReference type="PROSITE" id="PS50011">
    <property type="entry name" value="PROTEIN_KINASE_DOM"/>
    <property type="match status" value="1"/>
</dbReference>
<dbReference type="EMBL" id="JARBJD010000078">
    <property type="protein sequence ID" value="KAK2954405.1"/>
    <property type="molecule type" value="Genomic_DNA"/>
</dbReference>
<keyword evidence="4" id="KW-1185">Reference proteome</keyword>
<dbReference type="PANTHER" id="PTHR23257">
    <property type="entry name" value="SERINE-THREONINE PROTEIN KINASE"/>
    <property type="match status" value="1"/>
</dbReference>
<dbReference type="Pfam" id="PF07714">
    <property type="entry name" value="PK_Tyr_Ser-Thr"/>
    <property type="match status" value="1"/>
</dbReference>
<organism evidence="3 4">
    <name type="scientific">Blattamonas nauphoetae</name>
    <dbReference type="NCBI Taxonomy" id="2049346"/>
    <lineage>
        <taxon>Eukaryota</taxon>
        <taxon>Metamonada</taxon>
        <taxon>Preaxostyla</taxon>
        <taxon>Oxymonadida</taxon>
        <taxon>Blattamonas</taxon>
    </lineage>
</organism>
<gene>
    <name evidence="3" type="ORF">BLNAU_10573</name>
</gene>
<dbReference type="InterPro" id="IPR000719">
    <property type="entry name" value="Prot_kinase_dom"/>
</dbReference>
<dbReference type="InterPro" id="IPR011009">
    <property type="entry name" value="Kinase-like_dom_sf"/>
</dbReference>
<dbReference type="SUPFAM" id="SSF56112">
    <property type="entry name" value="Protein kinase-like (PK-like)"/>
    <property type="match status" value="1"/>
</dbReference>
<proteinExistence type="predicted"/>
<protein>
    <recommendedName>
        <fullName evidence="2">Protein kinase domain-containing protein</fullName>
    </recommendedName>
</protein>
<evidence type="ECO:0000313" key="3">
    <source>
        <dbReference type="EMBL" id="KAK2954405.1"/>
    </source>
</evidence>